<keyword evidence="1" id="KW-0732">Signal</keyword>
<dbReference type="InterPro" id="IPR011250">
    <property type="entry name" value="OMP/PagP_B-barrel"/>
</dbReference>
<feature type="domain" description="Outer membrane protein beta-barrel" evidence="2">
    <location>
        <begin position="7"/>
        <end position="177"/>
    </location>
</feature>
<evidence type="ECO:0000313" key="3">
    <source>
        <dbReference type="EMBL" id="OIR09841.1"/>
    </source>
</evidence>
<name>A0A1J5SMX2_9ZZZZ</name>
<dbReference type="Gene3D" id="2.40.160.20">
    <property type="match status" value="1"/>
</dbReference>
<dbReference type="Pfam" id="PF13505">
    <property type="entry name" value="OMP_b-brl"/>
    <property type="match status" value="1"/>
</dbReference>
<organism evidence="3">
    <name type="scientific">mine drainage metagenome</name>
    <dbReference type="NCBI Taxonomy" id="410659"/>
    <lineage>
        <taxon>unclassified sequences</taxon>
        <taxon>metagenomes</taxon>
        <taxon>ecological metagenomes</taxon>
    </lineage>
</organism>
<protein>
    <submittedName>
        <fullName evidence="3">Outer membrane protein A</fullName>
    </submittedName>
</protein>
<accession>A0A1J5SMX2</accession>
<dbReference type="InterPro" id="IPR027385">
    <property type="entry name" value="Beta-barrel_OMP"/>
</dbReference>
<proteinExistence type="predicted"/>
<evidence type="ECO:0000256" key="1">
    <source>
        <dbReference type="ARBA" id="ARBA00022729"/>
    </source>
</evidence>
<dbReference type="SUPFAM" id="SSF56925">
    <property type="entry name" value="OMPA-like"/>
    <property type="match status" value="1"/>
</dbReference>
<reference evidence="3" key="1">
    <citation type="submission" date="2016-10" db="EMBL/GenBank/DDBJ databases">
        <title>Sequence of Gallionella enrichment culture.</title>
        <authorList>
            <person name="Poehlein A."/>
            <person name="Muehling M."/>
            <person name="Daniel R."/>
        </authorList>
    </citation>
    <scope>NUCLEOTIDE SEQUENCE</scope>
</reference>
<dbReference type="AlphaFoldDB" id="A0A1J5SMX2"/>
<comment type="caution">
    <text evidence="3">The sequence shown here is derived from an EMBL/GenBank/DDBJ whole genome shotgun (WGS) entry which is preliminary data.</text>
</comment>
<evidence type="ECO:0000259" key="2">
    <source>
        <dbReference type="Pfam" id="PF13505"/>
    </source>
</evidence>
<sequence length="212" mass="22256">MKKVLTVALLSAVFAAPAFAADNGFYVGANLGQATASGNLVSGLTTSHSDTAMSILGGYQVNKNFAAEVQYIDMGKLTQGSATAKTSGIAATAVGILPINEMFSLFGKLGVSNTSVKATNPFLDATDSKTAVTFGVGGQYNINSSLGIRAGYDRYTVGQATPNGTDGTYTVISAGVVAFPRKIVFQEWRNINVTFERKEDEDYTEAGIHTRI</sequence>
<gene>
    <name evidence="3" type="ORF">GALL_82470</name>
</gene>
<dbReference type="EMBL" id="MLJW01000025">
    <property type="protein sequence ID" value="OIR09841.1"/>
    <property type="molecule type" value="Genomic_DNA"/>
</dbReference>